<dbReference type="EMBL" id="VRMN01000007">
    <property type="protein sequence ID" value="KAA8493236.1"/>
    <property type="molecule type" value="Genomic_DNA"/>
</dbReference>
<proteinExistence type="predicted"/>
<organism evidence="2 3">
    <name type="scientific">Porphyridium purpureum</name>
    <name type="common">Red alga</name>
    <name type="synonym">Porphyridium cruentum</name>
    <dbReference type="NCBI Taxonomy" id="35688"/>
    <lineage>
        <taxon>Eukaryota</taxon>
        <taxon>Rhodophyta</taxon>
        <taxon>Bangiophyceae</taxon>
        <taxon>Porphyridiales</taxon>
        <taxon>Porphyridiaceae</taxon>
        <taxon>Porphyridium</taxon>
    </lineage>
</organism>
<accession>A0A5J4YPH9</accession>
<evidence type="ECO:0000256" key="1">
    <source>
        <dbReference type="SAM" id="MobiDB-lite"/>
    </source>
</evidence>
<sequence length="541" mass="59409">MSVIVGGRKRLGVVEKDVKARGEAESDTWKGSHELVKKFKVADRDKNRVGCPDAKRTDDGADRGLRCEGDSKQARPALVDAFEAERPARAHDIKVLGLRQVAITVDEGEELILVCRFCESFGSDGKAPTTSLVDDAHPKHVSPNDVWTFPGASFCKGDVQRHLYLYHKNEYEMYQDLLHSREPQEIEVFFEDSRRGKCFSPDDPDLTKHKAGGAALAAQECARQVPAREAKTRALTRISDAKSRLERAKHECDSGHETRDPTPHAHVCAGAEGYTLALPGAKEGDASIGRRKPPKKPDSDALVVPKGNVHPKLDEVHTTKVVESPHPPGHGALNEEEQRESIEQSKPCQPPAKTETQHPEKTKPISMTALTEALTELQYDTDWHTSTCTLKALATGQLSLSHGLHHVIFSTPCTTCQTVEQETRPKMTCTIRSLLDQPNCGDDFALRSIGGALRCKKCGKRVYVQGMCQGRLSVVQSTTQTHPHCLKCQVLQKCIYACAQASSVCVHCVDCGRTANHYGRSFKSSVPDQKSAKPLGHAANK</sequence>
<comment type="caution">
    <text evidence="2">The sequence shown here is derived from an EMBL/GenBank/DDBJ whole genome shotgun (WGS) entry which is preliminary data.</text>
</comment>
<protein>
    <submittedName>
        <fullName evidence="2">Uncharacterized protein</fullName>
    </submittedName>
</protein>
<feature type="region of interest" description="Disordered" evidence="1">
    <location>
        <begin position="281"/>
        <end position="365"/>
    </location>
</feature>
<reference evidence="3" key="1">
    <citation type="journal article" date="2019" name="Nat. Commun.">
        <title>Expansion of phycobilisome linker gene families in mesophilic red algae.</title>
        <authorList>
            <person name="Lee J."/>
            <person name="Kim D."/>
            <person name="Bhattacharya D."/>
            <person name="Yoon H.S."/>
        </authorList>
    </citation>
    <scope>NUCLEOTIDE SEQUENCE [LARGE SCALE GENOMIC DNA]</scope>
    <source>
        <strain evidence="3">CCMP 1328</strain>
    </source>
</reference>
<dbReference type="AlphaFoldDB" id="A0A5J4YPH9"/>
<keyword evidence="3" id="KW-1185">Reference proteome</keyword>
<dbReference type="Proteomes" id="UP000324585">
    <property type="component" value="Unassembled WGS sequence"/>
</dbReference>
<feature type="region of interest" description="Disordered" evidence="1">
    <location>
        <begin position="522"/>
        <end position="541"/>
    </location>
</feature>
<name>A0A5J4YPH9_PORPP</name>
<evidence type="ECO:0000313" key="3">
    <source>
        <dbReference type="Proteomes" id="UP000324585"/>
    </source>
</evidence>
<feature type="compositionally biased region" description="Basic and acidic residues" evidence="1">
    <location>
        <begin position="311"/>
        <end position="320"/>
    </location>
</feature>
<gene>
    <name evidence="2" type="ORF">FVE85_8681</name>
</gene>
<evidence type="ECO:0000313" key="2">
    <source>
        <dbReference type="EMBL" id="KAA8493236.1"/>
    </source>
</evidence>